<keyword evidence="1" id="KW-0472">Membrane</keyword>
<dbReference type="CDD" id="cd04179">
    <property type="entry name" value="DPM_DPG-synthase_like"/>
    <property type="match status" value="1"/>
</dbReference>
<dbReference type="InterPro" id="IPR029044">
    <property type="entry name" value="Nucleotide-diphossugar_trans"/>
</dbReference>
<accession>A0ABU4Z2D3</accession>
<evidence type="ECO:0000313" key="3">
    <source>
        <dbReference type="EMBL" id="MDX8493397.1"/>
    </source>
</evidence>
<reference evidence="3 4" key="1">
    <citation type="submission" date="2023-08" db="EMBL/GenBank/DDBJ databases">
        <title>Implementing the SeqCode for naming new Mesorhizobium species isolated from Vachellia karroo root nodules.</title>
        <authorList>
            <person name="Van Lill M."/>
        </authorList>
    </citation>
    <scope>NUCLEOTIDE SEQUENCE [LARGE SCALE GENOMIC DNA]</scope>
    <source>
        <strain evidence="3 4">VK22B</strain>
    </source>
</reference>
<name>A0ABU4Z2D3_9HYPH</name>
<dbReference type="EMBL" id="JAVIJC010000017">
    <property type="protein sequence ID" value="MDX8493397.1"/>
    <property type="molecule type" value="Genomic_DNA"/>
</dbReference>
<dbReference type="InterPro" id="IPR050256">
    <property type="entry name" value="Glycosyltransferase_2"/>
</dbReference>
<evidence type="ECO:0000259" key="2">
    <source>
        <dbReference type="Pfam" id="PF00535"/>
    </source>
</evidence>
<evidence type="ECO:0000313" key="4">
    <source>
        <dbReference type="Proteomes" id="UP001271249"/>
    </source>
</evidence>
<evidence type="ECO:0000256" key="1">
    <source>
        <dbReference type="SAM" id="Phobius"/>
    </source>
</evidence>
<comment type="caution">
    <text evidence="3">The sequence shown here is derived from an EMBL/GenBank/DDBJ whole genome shotgun (WGS) entry which is preliminary data.</text>
</comment>
<keyword evidence="1" id="KW-1133">Transmembrane helix</keyword>
<feature type="transmembrane region" description="Helical" evidence="1">
    <location>
        <begin position="237"/>
        <end position="258"/>
    </location>
</feature>
<feature type="domain" description="Glycosyltransferase 2-like" evidence="2">
    <location>
        <begin position="9"/>
        <end position="168"/>
    </location>
</feature>
<keyword evidence="4" id="KW-1185">Reference proteome</keyword>
<keyword evidence="1" id="KW-0812">Transmembrane</keyword>
<dbReference type="PANTHER" id="PTHR48090">
    <property type="entry name" value="UNDECAPRENYL-PHOSPHATE 4-DEOXY-4-FORMAMIDO-L-ARABINOSE TRANSFERASE-RELATED"/>
    <property type="match status" value="1"/>
</dbReference>
<feature type="transmembrane region" description="Helical" evidence="1">
    <location>
        <begin position="213"/>
        <end position="231"/>
    </location>
</feature>
<dbReference type="Gene3D" id="3.90.550.10">
    <property type="entry name" value="Spore Coat Polysaccharide Biosynthesis Protein SpsA, Chain A"/>
    <property type="match status" value="1"/>
</dbReference>
<organism evidence="3 4">
    <name type="scientific">Mesorhizobium captivum</name>
    <dbReference type="NCBI Taxonomy" id="3072319"/>
    <lineage>
        <taxon>Bacteria</taxon>
        <taxon>Pseudomonadati</taxon>
        <taxon>Pseudomonadota</taxon>
        <taxon>Alphaproteobacteria</taxon>
        <taxon>Hyphomicrobiales</taxon>
        <taxon>Phyllobacteriaceae</taxon>
        <taxon>Mesorhizobium</taxon>
    </lineage>
</organism>
<dbReference type="RefSeq" id="WP_320227341.1">
    <property type="nucleotide sequence ID" value="NZ_JAVIJB010000016.1"/>
</dbReference>
<sequence length="319" mass="35012">MALKLVIQIPCYNEAASLAATVTAIPCKIEGIDSVEILVIDDGSTDGTADVARSLNVNHVVSHRRNRGLAAAFQTGIDAGLRAGADIIVNTDADNQYDASNIELLIGPIVRGEADIVIGDRQVRTNHHFSSGKQILQRIGTRVVRHLAGIDVPDAVSGFRAISRDAAMQINIVSRFSYTTEMLILAGKRRLAVASVPIRTNAPMRRSRLFKSIPHFIFNTGITIVRSYALYNPLNAFLLIGGVIFFIGSLPIFRFLWLSLVGDNRGHIQSLVLGGVLIIVGFITLLFAIVADLIGRNRQMLEMTLFKLRKIEERMDRVE</sequence>
<feature type="transmembrane region" description="Helical" evidence="1">
    <location>
        <begin position="270"/>
        <end position="291"/>
    </location>
</feature>
<dbReference type="InterPro" id="IPR001173">
    <property type="entry name" value="Glyco_trans_2-like"/>
</dbReference>
<dbReference type="Proteomes" id="UP001271249">
    <property type="component" value="Unassembled WGS sequence"/>
</dbReference>
<gene>
    <name evidence="3" type="ORF">RFN29_17660</name>
</gene>
<dbReference type="PANTHER" id="PTHR48090:SF7">
    <property type="entry name" value="RFBJ PROTEIN"/>
    <property type="match status" value="1"/>
</dbReference>
<dbReference type="SUPFAM" id="SSF53448">
    <property type="entry name" value="Nucleotide-diphospho-sugar transferases"/>
    <property type="match status" value="1"/>
</dbReference>
<dbReference type="Pfam" id="PF00535">
    <property type="entry name" value="Glycos_transf_2"/>
    <property type="match status" value="1"/>
</dbReference>
<protein>
    <submittedName>
        <fullName evidence="3">Glycosyltransferase family 2 protein</fullName>
    </submittedName>
</protein>
<proteinExistence type="predicted"/>